<organism evidence="1 2">
    <name type="scientific">Aporhodopirellula aestuarii</name>
    <dbReference type="NCBI Taxonomy" id="2950107"/>
    <lineage>
        <taxon>Bacteria</taxon>
        <taxon>Pseudomonadati</taxon>
        <taxon>Planctomycetota</taxon>
        <taxon>Planctomycetia</taxon>
        <taxon>Pirellulales</taxon>
        <taxon>Pirellulaceae</taxon>
        <taxon>Aporhodopirellula</taxon>
    </lineage>
</organism>
<dbReference type="RefSeq" id="WP_250930135.1">
    <property type="nucleotide sequence ID" value="NZ_JAMQBK010000047.1"/>
</dbReference>
<accession>A0ABT0U6T8</accession>
<dbReference type="EMBL" id="JAMQBK010000047">
    <property type="protein sequence ID" value="MCM2372501.1"/>
    <property type="molecule type" value="Genomic_DNA"/>
</dbReference>
<evidence type="ECO:0000313" key="2">
    <source>
        <dbReference type="Proteomes" id="UP001202961"/>
    </source>
</evidence>
<keyword evidence="2" id="KW-1185">Reference proteome</keyword>
<evidence type="ECO:0000313" key="1">
    <source>
        <dbReference type="EMBL" id="MCM2372501.1"/>
    </source>
</evidence>
<gene>
    <name evidence="1" type="ORF">NB063_17975</name>
</gene>
<reference evidence="1 2" key="1">
    <citation type="journal article" date="2022" name="Syst. Appl. Microbiol.">
        <title>Rhodopirellula aestuarii sp. nov., a novel member of the genus Rhodopirellula isolated from brackish sediments collected in the Tagus River estuary, Portugal.</title>
        <authorList>
            <person name="Vitorino I.R."/>
            <person name="Klimek D."/>
            <person name="Calusinska M."/>
            <person name="Lobo-da-Cunha A."/>
            <person name="Vasconcelos V."/>
            <person name="Lage O.M."/>
        </authorList>
    </citation>
    <scope>NUCLEOTIDE SEQUENCE [LARGE SCALE GENOMIC DNA]</scope>
    <source>
        <strain evidence="1 2">ICT_H3.1</strain>
    </source>
</reference>
<sequence>MITGIANFACEFKLAMQRPWHDITITRVLQQTAQIRSHRRGASIYLLKHFRSKRAMDVFVRRFVDYSTFDERPRFGR</sequence>
<dbReference type="Proteomes" id="UP001202961">
    <property type="component" value="Unassembled WGS sequence"/>
</dbReference>
<proteinExistence type="predicted"/>
<comment type="caution">
    <text evidence="1">The sequence shown here is derived from an EMBL/GenBank/DDBJ whole genome shotgun (WGS) entry which is preliminary data.</text>
</comment>
<protein>
    <submittedName>
        <fullName evidence="1">Uncharacterized protein</fullName>
    </submittedName>
</protein>
<name>A0ABT0U6T8_9BACT</name>